<evidence type="ECO:0000256" key="1">
    <source>
        <dbReference type="SAM" id="MobiDB-lite"/>
    </source>
</evidence>
<dbReference type="InterPro" id="IPR008984">
    <property type="entry name" value="SMAD_FHA_dom_sf"/>
</dbReference>
<evidence type="ECO:0000313" key="6">
    <source>
        <dbReference type="Proteomes" id="UP000584867"/>
    </source>
</evidence>
<dbReference type="RefSeq" id="WP_184253797.1">
    <property type="nucleotide sequence ID" value="NZ_JACHIO010000004.1"/>
</dbReference>
<evidence type="ECO:0000313" key="5">
    <source>
        <dbReference type="EMBL" id="MBB5062976.1"/>
    </source>
</evidence>
<evidence type="ECO:0000256" key="3">
    <source>
        <dbReference type="SAM" id="SignalP"/>
    </source>
</evidence>
<name>A0A7W7ZN17_9BACT</name>
<dbReference type="Pfam" id="PF00498">
    <property type="entry name" value="FHA"/>
    <property type="match status" value="1"/>
</dbReference>
<gene>
    <name evidence="5" type="ORF">HDF15_001313</name>
</gene>
<evidence type="ECO:0000259" key="4">
    <source>
        <dbReference type="PROSITE" id="PS50006"/>
    </source>
</evidence>
<accession>A0A7W7ZN17</accession>
<comment type="caution">
    <text evidence="5">The sequence shown here is derived from an EMBL/GenBank/DDBJ whole genome shotgun (WGS) entry which is preliminary data.</text>
</comment>
<evidence type="ECO:0000256" key="2">
    <source>
        <dbReference type="SAM" id="Phobius"/>
    </source>
</evidence>
<keyword evidence="2" id="KW-0812">Transmembrane</keyword>
<dbReference type="PANTHER" id="PTHR23308">
    <property type="entry name" value="NUCLEAR INHIBITOR OF PROTEIN PHOSPHATASE-1"/>
    <property type="match status" value="1"/>
</dbReference>
<dbReference type="EMBL" id="JACHIO010000004">
    <property type="protein sequence ID" value="MBB5062976.1"/>
    <property type="molecule type" value="Genomic_DNA"/>
</dbReference>
<protein>
    <recommendedName>
        <fullName evidence="4">FHA domain-containing protein</fullName>
    </recommendedName>
</protein>
<reference evidence="5 6" key="1">
    <citation type="submission" date="2020-08" db="EMBL/GenBank/DDBJ databases">
        <title>Genomic Encyclopedia of Type Strains, Phase IV (KMG-V): Genome sequencing to study the core and pangenomes of soil and plant-associated prokaryotes.</title>
        <authorList>
            <person name="Whitman W."/>
        </authorList>
    </citation>
    <scope>NUCLEOTIDE SEQUENCE [LARGE SCALE GENOMIC DNA]</scope>
    <source>
        <strain evidence="5 6">X5P3</strain>
    </source>
</reference>
<organism evidence="5 6">
    <name type="scientific">Granulicella mallensis</name>
    <dbReference type="NCBI Taxonomy" id="940614"/>
    <lineage>
        <taxon>Bacteria</taxon>
        <taxon>Pseudomonadati</taxon>
        <taxon>Acidobacteriota</taxon>
        <taxon>Terriglobia</taxon>
        <taxon>Terriglobales</taxon>
        <taxon>Acidobacteriaceae</taxon>
        <taxon>Granulicella</taxon>
    </lineage>
</organism>
<dbReference type="Gene3D" id="2.60.200.20">
    <property type="match status" value="1"/>
</dbReference>
<dbReference type="SMART" id="SM00240">
    <property type="entry name" value="FHA"/>
    <property type="match status" value="1"/>
</dbReference>
<feature type="signal peptide" evidence="3">
    <location>
        <begin position="1"/>
        <end position="31"/>
    </location>
</feature>
<dbReference type="CDD" id="cd00060">
    <property type="entry name" value="FHA"/>
    <property type="match status" value="1"/>
</dbReference>
<dbReference type="SUPFAM" id="SSF49879">
    <property type="entry name" value="SMAD/FHA domain"/>
    <property type="match status" value="1"/>
</dbReference>
<feature type="compositionally biased region" description="Low complexity" evidence="1">
    <location>
        <begin position="419"/>
        <end position="430"/>
    </location>
</feature>
<dbReference type="InterPro" id="IPR010496">
    <property type="entry name" value="AL/BT2_dom"/>
</dbReference>
<dbReference type="AlphaFoldDB" id="A0A7W7ZN17"/>
<dbReference type="InterPro" id="IPR050923">
    <property type="entry name" value="Cell_Proc_Reg/RNA_Proc"/>
</dbReference>
<dbReference type="Gene3D" id="2.60.120.560">
    <property type="entry name" value="Exo-inulinase, domain 1"/>
    <property type="match status" value="2"/>
</dbReference>
<dbReference type="Pfam" id="PF06439">
    <property type="entry name" value="3keto-disac_hyd"/>
    <property type="match status" value="1"/>
</dbReference>
<dbReference type="InterPro" id="IPR000253">
    <property type="entry name" value="FHA_dom"/>
</dbReference>
<keyword evidence="2" id="KW-0472">Membrane</keyword>
<keyword evidence="3" id="KW-0732">Signal</keyword>
<keyword evidence="2" id="KW-1133">Transmembrane helix</keyword>
<feature type="region of interest" description="Disordered" evidence="1">
    <location>
        <begin position="513"/>
        <end position="533"/>
    </location>
</feature>
<proteinExistence type="predicted"/>
<feature type="chain" id="PRO_5030736318" description="FHA domain-containing protein" evidence="3">
    <location>
        <begin position="32"/>
        <end position="725"/>
    </location>
</feature>
<dbReference type="PROSITE" id="PS50006">
    <property type="entry name" value="FHA_DOMAIN"/>
    <property type="match status" value="1"/>
</dbReference>
<feature type="transmembrane region" description="Helical" evidence="2">
    <location>
        <begin position="583"/>
        <end position="603"/>
    </location>
</feature>
<dbReference type="GO" id="GO:0016787">
    <property type="term" value="F:hydrolase activity"/>
    <property type="evidence" value="ECO:0007669"/>
    <property type="project" value="InterPro"/>
</dbReference>
<feature type="compositionally biased region" description="Pro residues" evidence="1">
    <location>
        <begin position="404"/>
        <end position="418"/>
    </location>
</feature>
<feature type="domain" description="FHA" evidence="4">
    <location>
        <begin position="633"/>
        <end position="689"/>
    </location>
</feature>
<dbReference type="Proteomes" id="UP000584867">
    <property type="component" value="Unassembled WGS sequence"/>
</dbReference>
<sequence>MSLSPLPQYYRKSRKPAALLGVLALATSLSAAPVPDPSLSLFNGTSMAGWNAHGTWGASNGNLTSNGTGNRNVLTAVPFADFNLQFEYFESAPTGAKLRLWASRENNGGFTIDLDNSDAPSGIGGIETISVSSIKNLPSAWHRVQVDASHGQITVRVDGLPSGTASGLGSRAGYIGFEATGGAVLQVRNIRITPLNPGSTFNNTDLSGWKSIARNPSAKGGLGHSVERTFTMGIGGGSTKPHEAKWSVHNGAIHGESGPGGLENGNTAEDAIIQLVASVKGEIKKENFTALLLRNTAGQLEGGYEVGIGPYAGGIEHLENHAFGSAETPVNETIVIGGRTIAIWINGVLTTVHTDSRPDSNNSAQGARTTAGAMTLLLPNGGEQLDVQKFITTVLPKTYGAPAHTPPPPPPPPTPQPTPQAAAAAAPAAPSVAETALIQQQQSAAKKDATDQQNKQKVASLMGQALATSDPQQQMSAYGQVVQIDPSNAAAVQGYKEAQQKVQAQQEEQAKASTTAVVQQHDEQTREQQTSDSLSKAQSAFLAGHLAAASGALAIAERLSPSNPLAHDLRTRISAAQMLRSRLVMLGSGAGLLALVGMIAMWMRRRKMQRFPVLEITRGLDSGRTHPIDKDIVRIGAVAQDGGQKNDIVIRDVEHAISRFHCEIVKRDGQLYVNDLNSSNGTRLNGAQIKPGSPEPLRRGSNILLANVVELRFDYDRGAKTKKRD</sequence>
<feature type="region of interest" description="Disordered" evidence="1">
    <location>
        <begin position="398"/>
        <end position="432"/>
    </location>
</feature>